<name>Q86IF6_DICDI</name>
<dbReference type="Gene3D" id="1.20.1270.60">
    <property type="entry name" value="Arfaptin homology (AH) domain/BAR domain"/>
    <property type="match status" value="1"/>
</dbReference>
<dbReference type="GO" id="GO:0045335">
    <property type="term" value="C:phagocytic vesicle"/>
    <property type="evidence" value="ECO:0007005"/>
    <property type="project" value="dictyBase"/>
</dbReference>
<dbReference type="InterPro" id="IPR027267">
    <property type="entry name" value="AH/BAR_dom_sf"/>
</dbReference>
<dbReference type="Pfam" id="PF00787">
    <property type="entry name" value="PX"/>
    <property type="match status" value="1"/>
</dbReference>
<feature type="region of interest" description="Disordered" evidence="1">
    <location>
        <begin position="524"/>
        <end position="545"/>
    </location>
</feature>
<evidence type="ECO:0000313" key="4">
    <source>
        <dbReference type="Proteomes" id="UP000002195"/>
    </source>
</evidence>
<protein>
    <submittedName>
        <fullName evidence="3">Phox domain-containing protein</fullName>
    </submittedName>
</protein>
<comment type="caution">
    <text evidence="3">The sequence shown here is derived from an EMBL/GenBank/DDBJ whole genome shotgun (WGS) entry which is preliminary data.</text>
</comment>
<dbReference type="CDD" id="cd07596">
    <property type="entry name" value="BAR_SNX"/>
    <property type="match status" value="1"/>
</dbReference>
<dbReference type="InParanoid" id="Q86IF6"/>
<evidence type="ECO:0000313" key="3">
    <source>
        <dbReference type="EMBL" id="EAL71132.1"/>
    </source>
</evidence>
<dbReference type="eggNOG" id="KOG2273">
    <property type="taxonomic scope" value="Eukaryota"/>
</dbReference>
<dbReference type="GO" id="GO:0140220">
    <property type="term" value="C:pathogen-containing vacuole"/>
    <property type="evidence" value="ECO:0000314"/>
    <property type="project" value="dictyBase"/>
</dbReference>
<dbReference type="SMR" id="Q86IF6"/>
<dbReference type="GO" id="GO:0030904">
    <property type="term" value="C:retromer complex"/>
    <property type="evidence" value="ECO:0000250"/>
    <property type="project" value="dictyBase"/>
</dbReference>
<dbReference type="GO" id="GO:0045053">
    <property type="term" value="P:protein retention in Golgi apparatus"/>
    <property type="evidence" value="ECO:0000250"/>
    <property type="project" value="dictyBase"/>
</dbReference>
<gene>
    <name evidence="3" type="primary">vps5</name>
    <name evidence="3" type="ORF">DDB_G0272989</name>
</gene>
<keyword evidence="4" id="KW-1185">Reference proteome</keyword>
<dbReference type="SMART" id="SM00312">
    <property type="entry name" value="PX"/>
    <property type="match status" value="1"/>
</dbReference>
<dbReference type="KEGG" id="ddi:DDB_G0272989"/>
<dbReference type="GO" id="GO:0032009">
    <property type="term" value="C:early phagosome"/>
    <property type="evidence" value="ECO:0000314"/>
    <property type="project" value="dictyBase"/>
</dbReference>
<dbReference type="PANTHER" id="PTHR10555">
    <property type="entry name" value="SORTING NEXIN"/>
    <property type="match status" value="1"/>
</dbReference>
<feature type="compositionally biased region" description="Pro residues" evidence="1">
    <location>
        <begin position="68"/>
        <end position="78"/>
    </location>
</feature>
<dbReference type="GO" id="GO:0032010">
    <property type="term" value="C:phagolysosome"/>
    <property type="evidence" value="ECO:0000314"/>
    <property type="project" value="dictyBase"/>
</dbReference>
<dbReference type="PRO" id="PR:Q86IF6"/>
<dbReference type="HOGENOM" id="CLU_038231_0_0_1"/>
<sequence>MSDYNSNLLFGTQVTYEDNGENTFVGFSNEPIESSNPFLAPPQQQEQQEQPSYPQVQQQYSKERIPASQPPSYNPPQPTQQQQQQTNNNGTTVQQKQRTSQNYQQPPPQQQQQVSNNSNFQSNFKPTFTTPVNQFISNSRTSMDITVNFPDMVGEGMGAYAIYKIVTKSALNENPDYKKEVSVNRRYSDFLWLRNALKETRKGCIIPQLPEKAVLNNRNKDFLEQRRRDLEKFLNRVVESNSLAQSNEILTFLEGSDEQLNAAKQSRPDQSNMESSTMSPPPSQEGGKMGKISSFFGNSISTLTQGVHSVKEIDGWFGDKKSYILQLDSTLHRLEDTINNVIRKRRELAAAMGELTSAGLSFSSCEIPVRQDIANGYQRLTEVENNIRQGMEDLSNNEQGYFEEGIRDYLRAISSVKELLNDRLDALMSMQNNERNVAAKKEKAAKTTGAKAANMQKEVDDAVRKLTEATTEYEKISASARLELTKFDEKRAYEMKRILNYVIRLNLDHFLKSSDCWRELLTEQHSNGDPNFDSKNKASWGSTSI</sequence>
<dbReference type="GO" id="GO:0005829">
    <property type="term" value="C:cytosol"/>
    <property type="evidence" value="ECO:0007669"/>
    <property type="project" value="GOC"/>
</dbReference>
<dbReference type="InterPro" id="IPR001683">
    <property type="entry name" value="PX_dom"/>
</dbReference>
<dbReference type="VEuPathDB" id="AmoebaDB:DDB_G0272989"/>
<feature type="region of interest" description="Disordered" evidence="1">
    <location>
        <begin position="1"/>
        <end position="127"/>
    </location>
</feature>
<dbReference type="GO" id="GO:0042147">
    <property type="term" value="P:retrograde transport, endosome to Golgi"/>
    <property type="evidence" value="ECO:0000250"/>
    <property type="project" value="dictyBase"/>
</dbReference>
<proteinExistence type="predicted"/>
<dbReference type="FunCoup" id="Q86IF6">
    <property type="interactions" value="1112"/>
</dbReference>
<accession>Q86IF6</accession>
<dbReference type="GlyGen" id="Q86IF6">
    <property type="glycosylation" value="1 site"/>
</dbReference>
<dbReference type="PaxDb" id="44689-DDB0234178"/>
<dbReference type="dictyBase" id="DDB_G0272989">
    <property type="gene designation" value="vps5"/>
</dbReference>
<dbReference type="FunFam" id="3.30.1520.10:FF:000101">
    <property type="entry name" value="Uncharacterized protein"/>
    <property type="match status" value="1"/>
</dbReference>
<dbReference type="RefSeq" id="XP_644915.1">
    <property type="nucleotide sequence ID" value="XM_639823.1"/>
</dbReference>
<dbReference type="EMBL" id="AAFI02000008">
    <property type="protein sequence ID" value="EAL71132.1"/>
    <property type="molecule type" value="Genomic_DNA"/>
</dbReference>
<dbReference type="GeneID" id="8618594"/>
<dbReference type="GO" id="GO:0005768">
    <property type="term" value="C:endosome"/>
    <property type="evidence" value="ECO:0000318"/>
    <property type="project" value="GO_Central"/>
</dbReference>
<feature type="domain" description="PX" evidence="2">
    <location>
        <begin position="141"/>
        <end position="260"/>
    </location>
</feature>
<feature type="compositionally biased region" description="Polar residues" evidence="1">
    <location>
        <begin position="1"/>
        <end position="37"/>
    </location>
</feature>
<evidence type="ECO:0000259" key="2">
    <source>
        <dbReference type="PROSITE" id="PS50195"/>
    </source>
</evidence>
<dbReference type="PROSITE" id="PS50195">
    <property type="entry name" value="PX"/>
    <property type="match status" value="1"/>
</dbReference>
<dbReference type="PANTHER" id="PTHR10555:SF170">
    <property type="entry name" value="FI18122P1"/>
    <property type="match status" value="1"/>
</dbReference>
<accession>Q559A1</accession>
<organism evidence="3 4">
    <name type="scientific">Dictyostelium discoideum</name>
    <name type="common">Social amoeba</name>
    <dbReference type="NCBI Taxonomy" id="44689"/>
    <lineage>
        <taxon>Eukaryota</taxon>
        <taxon>Amoebozoa</taxon>
        <taxon>Evosea</taxon>
        <taxon>Eumycetozoa</taxon>
        <taxon>Dictyostelia</taxon>
        <taxon>Dictyosteliales</taxon>
        <taxon>Dictyosteliaceae</taxon>
        <taxon>Dictyostelium</taxon>
    </lineage>
</organism>
<dbReference type="Pfam" id="PF09325">
    <property type="entry name" value="Vps5"/>
    <property type="match status" value="1"/>
</dbReference>
<dbReference type="Proteomes" id="UP000002195">
    <property type="component" value="Unassembled WGS sequence"/>
</dbReference>
<feature type="compositionally biased region" description="Low complexity" evidence="1">
    <location>
        <begin position="79"/>
        <end position="123"/>
    </location>
</feature>
<reference evidence="3 4" key="1">
    <citation type="journal article" date="2005" name="Nature">
        <title>The genome of the social amoeba Dictyostelium discoideum.</title>
        <authorList>
            <consortium name="The Dictyostelium discoideum Sequencing Consortium"/>
            <person name="Eichinger L."/>
            <person name="Pachebat J.A."/>
            <person name="Glockner G."/>
            <person name="Rajandream M.A."/>
            <person name="Sucgang R."/>
            <person name="Berriman M."/>
            <person name="Song J."/>
            <person name="Olsen R."/>
            <person name="Szafranski K."/>
            <person name="Xu Q."/>
            <person name="Tunggal B."/>
            <person name="Kummerfeld S."/>
            <person name="Madera M."/>
            <person name="Konfortov B.A."/>
            <person name="Rivero F."/>
            <person name="Bankier A.T."/>
            <person name="Lehmann R."/>
            <person name="Hamlin N."/>
            <person name="Davies R."/>
            <person name="Gaudet P."/>
            <person name="Fey P."/>
            <person name="Pilcher K."/>
            <person name="Chen G."/>
            <person name="Saunders D."/>
            <person name="Sodergren E."/>
            <person name="Davis P."/>
            <person name="Kerhornou A."/>
            <person name="Nie X."/>
            <person name="Hall N."/>
            <person name="Anjard C."/>
            <person name="Hemphill L."/>
            <person name="Bason N."/>
            <person name="Farbrother P."/>
            <person name="Desany B."/>
            <person name="Just E."/>
            <person name="Morio T."/>
            <person name="Rost R."/>
            <person name="Churcher C."/>
            <person name="Cooper J."/>
            <person name="Haydock S."/>
            <person name="van Driessche N."/>
            <person name="Cronin A."/>
            <person name="Goodhead I."/>
            <person name="Muzny D."/>
            <person name="Mourier T."/>
            <person name="Pain A."/>
            <person name="Lu M."/>
            <person name="Harper D."/>
            <person name="Lindsay R."/>
            <person name="Hauser H."/>
            <person name="James K."/>
            <person name="Quiles M."/>
            <person name="Madan Babu M."/>
            <person name="Saito T."/>
            <person name="Buchrieser C."/>
            <person name="Wardroper A."/>
            <person name="Felder M."/>
            <person name="Thangavelu M."/>
            <person name="Johnson D."/>
            <person name="Knights A."/>
            <person name="Loulseged H."/>
            <person name="Mungall K."/>
            <person name="Oliver K."/>
            <person name="Price C."/>
            <person name="Quail M.A."/>
            <person name="Urushihara H."/>
            <person name="Hernandez J."/>
            <person name="Rabbinowitsch E."/>
            <person name="Steffen D."/>
            <person name="Sanders M."/>
            <person name="Ma J."/>
            <person name="Kohara Y."/>
            <person name="Sharp S."/>
            <person name="Simmonds M."/>
            <person name="Spiegler S."/>
            <person name="Tivey A."/>
            <person name="Sugano S."/>
            <person name="White B."/>
            <person name="Walker D."/>
            <person name="Woodward J."/>
            <person name="Winckler T."/>
            <person name="Tanaka Y."/>
            <person name="Shaulsky G."/>
            <person name="Schleicher M."/>
            <person name="Weinstock G."/>
            <person name="Rosenthal A."/>
            <person name="Cox E.C."/>
            <person name="Chisholm R.L."/>
            <person name="Gibbs R."/>
            <person name="Loomis W.F."/>
            <person name="Platzer M."/>
            <person name="Kay R.R."/>
            <person name="Williams J."/>
            <person name="Dear P.H."/>
            <person name="Noegel A.A."/>
            <person name="Barrell B."/>
            <person name="Kuspa A."/>
        </authorList>
    </citation>
    <scope>NUCLEOTIDE SEQUENCE [LARGE SCALE GENOMIC DNA]</scope>
    <source>
        <strain evidence="3 4">AX4</strain>
    </source>
</reference>
<dbReference type="Gene3D" id="3.30.1520.10">
    <property type="entry name" value="Phox-like domain"/>
    <property type="match status" value="1"/>
</dbReference>
<evidence type="ECO:0000256" key="1">
    <source>
        <dbReference type="SAM" id="MobiDB-lite"/>
    </source>
</evidence>
<dbReference type="STRING" id="44689.Q86IF6"/>
<dbReference type="GO" id="GO:0035091">
    <property type="term" value="F:phosphatidylinositol binding"/>
    <property type="evidence" value="ECO:0000318"/>
    <property type="project" value="GO_Central"/>
</dbReference>
<dbReference type="AlphaFoldDB" id="Q86IF6"/>
<dbReference type="PhylomeDB" id="Q86IF6"/>
<dbReference type="SUPFAM" id="SSF103657">
    <property type="entry name" value="BAR/IMD domain-like"/>
    <property type="match status" value="1"/>
</dbReference>
<dbReference type="InterPro" id="IPR015404">
    <property type="entry name" value="Vps5_C"/>
</dbReference>
<feature type="region of interest" description="Disordered" evidence="1">
    <location>
        <begin position="261"/>
        <end position="291"/>
    </location>
</feature>
<feature type="compositionally biased region" description="Polar residues" evidence="1">
    <location>
        <begin position="261"/>
        <end position="278"/>
    </location>
</feature>
<dbReference type="InterPro" id="IPR036871">
    <property type="entry name" value="PX_dom_sf"/>
</dbReference>
<dbReference type="SUPFAM" id="SSF64268">
    <property type="entry name" value="PX domain"/>
    <property type="match status" value="1"/>
</dbReference>
<dbReference type="OMA" id="WSLHRFI"/>
<feature type="compositionally biased region" description="Low complexity" evidence="1">
    <location>
        <begin position="41"/>
        <end position="60"/>
    </location>
</feature>